<feature type="transmembrane region" description="Helical" evidence="3">
    <location>
        <begin position="77"/>
        <end position="99"/>
    </location>
</feature>
<dbReference type="Pfam" id="PF14997">
    <property type="entry name" value="CECR6_TMEM121"/>
    <property type="match status" value="1"/>
</dbReference>
<dbReference type="EMBL" id="CALNXK010000130">
    <property type="protein sequence ID" value="CAH3164640.1"/>
    <property type="molecule type" value="Genomic_DNA"/>
</dbReference>
<evidence type="ECO:0000256" key="1">
    <source>
        <dbReference type="ARBA" id="ARBA00007711"/>
    </source>
</evidence>
<feature type="region of interest" description="Disordered" evidence="2">
    <location>
        <begin position="294"/>
        <end position="325"/>
    </location>
</feature>
<dbReference type="PANTHER" id="PTHR47399">
    <property type="entry name" value="TRANSMEMBRANE PROTEIN 121B"/>
    <property type="match status" value="1"/>
</dbReference>
<dbReference type="PANTHER" id="PTHR47399:SF1">
    <property type="entry name" value="TRANSMEMBRANE PROTEIN 121B"/>
    <property type="match status" value="1"/>
</dbReference>
<keyword evidence="5" id="KW-1185">Reference proteome</keyword>
<organism evidence="4 5">
    <name type="scientific">Porites lobata</name>
    <dbReference type="NCBI Taxonomy" id="104759"/>
    <lineage>
        <taxon>Eukaryota</taxon>
        <taxon>Metazoa</taxon>
        <taxon>Cnidaria</taxon>
        <taxon>Anthozoa</taxon>
        <taxon>Hexacorallia</taxon>
        <taxon>Scleractinia</taxon>
        <taxon>Fungiina</taxon>
        <taxon>Poritidae</taxon>
        <taxon>Porites</taxon>
    </lineage>
</organism>
<protein>
    <submittedName>
        <fullName evidence="4">Uncharacterized protein</fullName>
    </submittedName>
</protein>
<dbReference type="InterPro" id="IPR026624">
    <property type="entry name" value="CECR6"/>
</dbReference>
<name>A0ABN8QLB1_9CNID</name>
<gene>
    <name evidence="4" type="ORF">PLOB_00006777</name>
</gene>
<evidence type="ECO:0000313" key="4">
    <source>
        <dbReference type="EMBL" id="CAH3164640.1"/>
    </source>
</evidence>
<evidence type="ECO:0000256" key="2">
    <source>
        <dbReference type="SAM" id="MobiDB-lite"/>
    </source>
</evidence>
<evidence type="ECO:0000256" key="3">
    <source>
        <dbReference type="SAM" id="Phobius"/>
    </source>
</evidence>
<comment type="similarity">
    <text evidence="1">Belongs to the TMEM121 family.</text>
</comment>
<proteinExistence type="inferred from homology"/>
<accession>A0ABN8QLB1</accession>
<sequence>MCKHNLNFNVSRTVLFQWIGRFIFISVILTQAVLLNQYLVLYANKSSFQAFTLAYTPAVLLWVKGQMNSTQGEVASGVWFLYILSLCIHSGWILGTLMSKIDVESSGLDHGFLKYPLSLTAIVYMLLDAEEFEIALHMNLNWPILLDILDIVDILDAIIDPRKNAILPRDIDYCICAFVIVSLIILTFNFAGPVREALNNTDETNETQEIIYTIYIIVQAVLVNFPFLVIRLVVHYKYKAGASVFAFKNLLIIVANFARVRYGCCKRDEKTSTANGHTPANTEDLESASVIMSTQSSRVGDDASSIASSGKRQQREERQRSRLLTLEDREDPEEIIVLS</sequence>
<dbReference type="Proteomes" id="UP001159405">
    <property type="component" value="Unassembled WGS sequence"/>
</dbReference>
<feature type="transmembrane region" description="Helical" evidence="3">
    <location>
        <begin position="171"/>
        <end position="190"/>
    </location>
</feature>
<reference evidence="4 5" key="1">
    <citation type="submission" date="2022-05" db="EMBL/GenBank/DDBJ databases">
        <authorList>
            <consortium name="Genoscope - CEA"/>
            <person name="William W."/>
        </authorList>
    </citation>
    <scope>NUCLEOTIDE SEQUENCE [LARGE SCALE GENOMIC DNA]</scope>
</reference>
<comment type="caution">
    <text evidence="4">The sequence shown here is derived from an EMBL/GenBank/DDBJ whole genome shotgun (WGS) entry which is preliminary data.</text>
</comment>
<feature type="transmembrane region" description="Helical" evidence="3">
    <location>
        <begin position="15"/>
        <end position="35"/>
    </location>
</feature>
<keyword evidence="3" id="KW-0812">Transmembrane</keyword>
<feature type="transmembrane region" description="Helical" evidence="3">
    <location>
        <begin position="210"/>
        <end position="233"/>
    </location>
</feature>
<dbReference type="InterPro" id="IPR032776">
    <property type="entry name" value="CECR6/TMEM121"/>
</dbReference>
<evidence type="ECO:0000313" key="5">
    <source>
        <dbReference type="Proteomes" id="UP001159405"/>
    </source>
</evidence>
<keyword evidence="3" id="KW-0472">Membrane</keyword>
<keyword evidence="3" id="KW-1133">Transmembrane helix</keyword>